<evidence type="ECO:0000313" key="3">
    <source>
        <dbReference type="Proteomes" id="UP000305751"/>
    </source>
</evidence>
<comment type="caution">
    <text evidence="2">The sequence shown here is derived from an EMBL/GenBank/DDBJ whole genome shotgun (WGS) entry which is preliminary data.</text>
</comment>
<evidence type="ECO:0008006" key="4">
    <source>
        <dbReference type="Google" id="ProtNLM"/>
    </source>
</evidence>
<dbReference type="Proteomes" id="UP000305751">
    <property type="component" value="Unassembled WGS sequence"/>
</dbReference>
<reference evidence="2 3" key="1">
    <citation type="submission" date="2019-04" db="EMBL/GenBank/DDBJ databases">
        <title>Microbes associate with the intestines of laboratory mice.</title>
        <authorList>
            <person name="Navarre W."/>
            <person name="Wong E."/>
            <person name="Huang K."/>
            <person name="Tropini C."/>
            <person name="Ng K."/>
            <person name="Yu B."/>
        </authorList>
    </citation>
    <scope>NUCLEOTIDE SEQUENCE [LARGE SCALE GENOMIC DNA]</scope>
    <source>
        <strain evidence="2 3">NM70_E10</strain>
    </source>
</reference>
<dbReference type="RefSeq" id="WP_136013843.1">
    <property type="nucleotide sequence ID" value="NZ_CANSQH010000016.1"/>
</dbReference>
<evidence type="ECO:0000256" key="1">
    <source>
        <dbReference type="SAM" id="SignalP"/>
    </source>
</evidence>
<keyword evidence="3" id="KW-1185">Reference proteome</keyword>
<dbReference type="EMBL" id="SRZA01000010">
    <property type="protein sequence ID" value="TGY06780.1"/>
    <property type="molecule type" value="Genomic_DNA"/>
</dbReference>
<proteinExistence type="predicted"/>
<dbReference type="AlphaFoldDB" id="A0A4V3RC00"/>
<gene>
    <name evidence="2" type="ORF">E5356_05645</name>
</gene>
<organism evidence="2 3">
    <name type="scientific">Bacteroides acidifaciens</name>
    <dbReference type="NCBI Taxonomy" id="85831"/>
    <lineage>
        <taxon>Bacteria</taxon>
        <taxon>Pseudomonadati</taxon>
        <taxon>Bacteroidota</taxon>
        <taxon>Bacteroidia</taxon>
        <taxon>Bacteroidales</taxon>
        <taxon>Bacteroidaceae</taxon>
        <taxon>Bacteroides</taxon>
    </lineage>
</organism>
<feature type="signal peptide" evidence="1">
    <location>
        <begin position="1"/>
        <end position="20"/>
    </location>
</feature>
<protein>
    <recommendedName>
        <fullName evidence="4">Porin</fullName>
    </recommendedName>
</protein>
<evidence type="ECO:0000313" key="2">
    <source>
        <dbReference type="EMBL" id="TGY06780.1"/>
    </source>
</evidence>
<accession>A0A4V3RC00</accession>
<keyword evidence="1" id="KW-0732">Signal</keyword>
<sequence>MMKKVIAVLYCIGLCSSVFAQESLDSLRSDGKVVYSGINKNNWGAKLRESNIHLGIDFQTKYIWRGMEMMTEDAAPVLFPAINYQWSGLYVYAMGGYSLNGKYAEVDLGISYTWKGLTIGFNDYYYPTTNSNEDAYFCGGKNTGHWLEAVITYSPEKIPVWITVSNFFYGADKYADSNGKEKQAYSTYVELGTYYEFLNNDRISLAVGSACNKSCYNGYEKDFSVCNVELKYTHNVNFKNGWTLPLSVAYIYNPHRDKSFVNFTTNIAF</sequence>
<name>A0A4V3RC00_9BACE</name>
<feature type="chain" id="PRO_5020374297" description="Porin" evidence="1">
    <location>
        <begin position="21"/>
        <end position="269"/>
    </location>
</feature>